<sequence>MTDPLSYDSLYDPHLQTYFQNKNIRKHLRKVGLINRYDEIIPDKQYKAIIKIIDENREIRSRLSSINHPSRSSTKTILSARHKSSKVFNKYYFSKNIHI</sequence>
<evidence type="ECO:0000313" key="1">
    <source>
        <dbReference type="EMBL" id="CAF1308207.1"/>
    </source>
</evidence>
<dbReference type="PANTHER" id="PTHR23034">
    <property type="entry name" value="GLUTAMATE-RICH PROTEIN 3"/>
    <property type="match status" value="1"/>
</dbReference>
<evidence type="ECO:0000313" key="2">
    <source>
        <dbReference type="Proteomes" id="UP000663882"/>
    </source>
</evidence>
<accession>A0A815EBJ1</accession>
<dbReference type="PANTHER" id="PTHR23034:SF2">
    <property type="entry name" value="GLUTAMATE-RICH PROTEIN 3"/>
    <property type="match status" value="1"/>
</dbReference>
<name>A0A815EBJ1_9BILA</name>
<protein>
    <submittedName>
        <fullName evidence="1">Uncharacterized protein</fullName>
    </submittedName>
</protein>
<dbReference type="OrthoDB" id="120976at2759"/>
<reference evidence="1" key="1">
    <citation type="submission" date="2021-02" db="EMBL/GenBank/DDBJ databases">
        <authorList>
            <person name="Nowell W R."/>
        </authorList>
    </citation>
    <scope>NUCLEOTIDE SEQUENCE</scope>
</reference>
<dbReference type="InterPro" id="IPR027962">
    <property type="entry name" value="ERICH3"/>
</dbReference>
<dbReference type="EMBL" id="CAJNOO010002945">
    <property type="protein sequence ID" value="CAF1308207.1"/>
    <property type="molecule type" value="Genomic_DNA"/>
</dbReference>
<gene>
    <name evidence="1" type="ORF">RFH988_LOCUS30101</name>
</gene>
<comment type="caution">
    <text evidence="1">The sequence shown here is derived from an EMBL/GenBank/DDBJ whole genome shotgun (WGS) entry which is preliminary data.</text>
</comment>
<proteinExistence type="predicted"/>
<dbReference type="Proteomes" id="UP000663882">
    <property type="component" value="Unassembled WGS sequence"/>
</dbReference>
<dbReference type="AlphaFoldDB" id="A0A815EBJ1"/>
<organism evidence="1 2">
    <name type="scientific">Rotaria sordida</name>
    <dbReference type="NCBI Taxonomy" id="392033"/>
    <lineage>
        <taxon>Eukaryota</taxon>
        <taxon>Metazoa</taxon>
        <taxon>Spiralia</taxon>
        <taxon>Gnathifera</taxon>
        <taxon>Rotifera</taxon>
        <taxon>Eurotatoria</taxon>
        <taxon>Bdelloidea</taxon>
        <taxon>Philodinida</taxon>
        <taxon>Philodinidae</taxon>
        <taxon>Rotaria</taxon>
    </lineage>
</organism>